<keyword evidence="4" id="KW-1185">Reference proteome</keyword>
<name>A0ABU7SA40_9ACTN</name>
<feature type="region of interest" description="Disordered" evidence="1">
    <location>
        <begin position="1"/>
        <end position="22"/>
    </location>
</feature>
<feature type="transmembrane region" description="Helical" evidence="2">
    <location>
        <begin position="211"/>
        <end position="238"/>
    </location>
</feature>
<sequence>MSEVQRDERLDGAGPPLAVTAETRGSRSAEVSRVAHVPDTTTESSWSRVGRVAAYGAVFAMTPYFVMKIFWTIDGLRGGGLHEGAWSHLDWAVVNGLTVAMSGLAMLLGLALAQRWGVRVPAWLMLLPGWIGMGLLVPMIPLIPILALVNMGTGDPAAEAPMAAWEVGLLSVSFAGFALGVAIAAPVYAARRWPAAFSRRGGAERPGVRVTVARLAAGLCVALGLPQLCWALGGTLGLNEATLDSRDGQWHLLTANSGVWALGAAWGAWTLTRHTGRAPLLLSWLASGFLFAWGSWKAVFSFAVTPEFPPPEPPWVLALQNHFGAVAGLLILVVVLLTVADKAGRSPAVDGPTPDAGTTGRAGSGTCGSTRLPYIPGHDR</sequence>
<feature type="transmembrane region" description="Helical" evidence="2">
    <location>
        <begin position="52"/>
        <end position="71"/>
    </location>
</feature>
<evidence type="ECO:0000256" key="1">
    <source>
        <dbReference type="SAM" id="MobiDB-lite"/>
    </source>
</evidence>
<evidence type="ECO:0000313" key="3">
    <source>
        <dbReference type="EMBL" id="MEE6306747.1"/>
    </source>
</evidence>
<feature type="transmembrane region" description="Helical" evidence="2">
    <location>
        <begin position="91"/>
        <end position="113"/>
    </location>
</feature>
<keyword evidence="2" id="KW-0472">Membrane</keyword>
<dbReference type="EMBL" id="JAZGQL010000005">
    <property type="protein sequence ID" value="MEE6306747.1"/>
    <property type="molecule type" value="Genomic_DNA"/>
</dbReference>
<organism evidence="3 4">
    <name type="scientific">Plantactinospora veratri</name>
    <dbReference type="NCBI Taxonomy" id="1436122"/>
    <lineage>
        <taxon>Bacteria</taxon>
        <taxon>Bacillati</taxon>
        <taxon>Actinomycetota</taxon>
        <taxon>Actinomycetes</taxon>
        <taxon>Micromonosporales</taxon>
        <taxon>Micromonosporaceae</taxon>
        <taxon>Plantactinospora</taxon>
    </lineage>
</organism>
<feature type="transmembrane region" description="Helical" evidence="2">
    <location>
        <begin position="323"/>
        <end position="340"/>
    </location>
</feature>
<feature type="transmembrane region" description="Helical" evidence="2">
    <location>
        <begin position="250"/>
        <end position="269"/>
    </location>
</feature>
<keyword evidence="2" id="KW-0812">Transmembrane</keyword>
<evidence type="ECO:0000313" key="4">
    <source>
        <dbReference type="Proteomes" id="UP001339911"/>
    </source>
</evidence>
<feature type="transmembrane region" description="Helical" evidence="2">
    <location>
        <begin position="281"/>
        <end position="303"/>
    </location>
</feature>
<proteinExistence type="predicted"/>
<reference evidence="3 4" key="1">
    <citation type="submission" date="2024-01" db="EMBL/GenBank/DDBJ databases">
        <title>Genome insights into Plantactinospora veratri sp. nov.</title>
        <authorList>
            <person name="Wang L."/>
        </authorList>
    </citation>
    <scope>NUCLEOTIDE SEQUENCE [LARGE SCALE GENOMIC DNA]</scope>
    <source>
        <strain evidence="3 4">NEAU-FHS4</strain>
    </source>
</reference>
<feature type="transmembrane region" description="Helical" evidence="2">
    <location>
        <begin position="169"/>
        <end position="190"/>
    </location>
</feature>
<gene>
    <name evidence="3" type="ORF">V1634_07905</name>
</gene>
<evidence type="ECO:0000256" key="2">
    <source>
        <dbReference type="SAM" id="Phobius"/>
    </source>
</evidence>
<comment type="caution">
    <text evidence="3">The sequence shown here is derived from an EMBL/GenBank/DDBJ whole genome shotgun (WGS) entry which is preliminary data.</text>
</comment>
<keyword evidence="2" id="KW-1133">Transmembrane helix</keyword>
<protein>
    <submittedName>
        <fullName evidence="3">Uncharacterized protein</fullName>
    </submittedName>
</protein>
<feature type="region of interest" description="Disordered" evidence="1">
    <location>
        <begin position="346"/>
        <end position="380"/>
    </location>
</feature>
<dbReference type="Proteomes" id="UP001339911">
    <property type="component" value="Unassembled WGS sequence"/>
</dbReference>
<dbReference type="RefSeq" id="WP_331207082.1">
    <property type="nucleotide sequence ID" value="NZ_JAZGQL010000005.1"/>
</dbReference>
<accession>A0ABU7SA40</accession>
<feature type="compositionally biased region" description="Basic and acidic residues" evidence="1">
    <location>
        <begin position="1"/>
        <end position="11"/>
    </location>
</feature>
<feature type="transmembrane region" description="Helical" evidence="2">
    <location>
        <begin position="125"/>
        <end position="149"/>
    </location>
</feature>